<feature type="transmembrane region" description="Helical" evidence="1">
    <location>
        <begin position="34"/>
        <end position="56"/>
    </location>
</feature>
<keyword evidence="1" id="KW-0812">Transmembrane</keyword>
<name>A0A1U9JT37_9HYPH</name>
<accession>A0A1U9JT37</accession>
<sequence length="57" mass="6732">MSLFGFYKAFIERAVALLETASCTLEFREDFSSLIVVFFVRFWLFAFVLVVFFLTVF</sequence>
<dbReference type="Proteomes" id="UP000188912">
    <property type="component" value="Chromosome"/>
</dbReference>
<proteinExistence type="predicted"/>
<evidence type="ECO:0000313" key="2">
    <source>
        <dbReference type="EMBL" id="AQS41020.1"/>
    </source>
</evidence>
<keyword evidence="4" id="KW-1185">Reference proteome</keyword>
<reference evidence="2 4" key="2">
    <citation type="journal article" date="2016" name="Sci. Rep.">
        <title>The genome of Rhizobiales bacteria in predatory ants reveals urease gene functions but no genes for nitrogen fixation.</title>
        <authorList>
            <person name="Neuvonen M.M."/>
            <person name="Tamarit D."/>
            <person name="Naslund K."/>
            <person name="Liebig J."/>
            <person name="Feldhaar H."/>
            <person name="Moran N.A."/>
            <person name="Guy L."/>
            <person name="Andersson S.G."/>
        </authorList>
    </citation>
    <scope>NUCLEOTIDE SEQUENCE [LARGE SCALE GENOMIC DNA]</scope>
    <source>
        <strain evidence="2">Hsal</strain>
    </source>
</reference>
<organism evidence="2 4">
    <name type="scientific">Candidatus Tokpelaia hoelldobleri</name>
    <dbReference type="NCBI Taxonomy" id="1902579"/>
    <lineage>
        <taxon>Bacteria</taxon>
        <taxon>Pseudomonadati</taxon>
        <taxon>Pseudomonadota</taxon>
        <taxon>Alphaproteobacteria</taxon>
        <taxon>Hyphomicrobiales</taxon>
        <taxon>Candidatus Tokpelaia</taxon>
    </lineage>
</organism>
<reference evidence="2" key="3">
    <citation type="submission" date="2016-09" db="EMBL/GenBank/DDBJ databases">
        <authorList>
            <person name="Capua I."/>
            <person name="De Benedictis P."/>
            <person name="Joannis T."/>
            <person name="Lombin L.H."/>
            <person name="Cattoli G."/>
        </authorList>
    </citation>
    <scope>NUCLEOTIDE SEQUENCE</scope>
    <source>
        <strain evidence="2">Hsal</strain>
    </source>
</reference>
<keyword evidence="1" id="KW-1133">Transmembrane helix</keyword>
<evidence type="ECO:0000313" key="3">
    <source>
        <dbReference type="EMBL" id="AQS42350.1"/>
    </source>
</evidence>
<evidence type="ECO:0000256" key="1">
    <source>
        <dbReference type="SAM" id="Phobius"/>
    </source>
</evidence>
<reference evidence="2 4" key="1">
    <citation type="journal article" date="2010" name="Science">
        <title>Genomic comparison of the ants Camponotus floridanus and Harpegnathos saltator.</title>
        <authorList>
            <person name="Bonasio R."/>
            <person name="Zhang G."/>
            <person name="Ye C."/>
            <person name="Mutti N.S."/>
            <person name="Fang X."/>
            <person name="Qin N."/>
            <person name="Donahue G."/>
            <person name="Yang P."/>
            <person name="Li Q."/>
            <person name="Li C."/>
            <person name="Zhang P."/>
            <person name="Huang Z."/>
            <person name="Berger S.L."/>
            <person name="Reinberg D."/>
            <person name="Wang J."/>
            <person name="Liebig J."/>
        </authorList>
    </citation>
    <scope>NUCLEOTIDE SEQUENCE [LARGE SCALE GENOMIC DNA]</scope>
    <source>
        <strain evidence="2">Hsal</strain>
    </source>
</reference>
<keyword evidence="1" id="KW-0472">Membrane</keyword>
<protein>
    <submittedName>
        <fullName evidence="2">Uncharacterized protein</fullName>
    </submittedName>
</protein>
<dbReference type="AlphaFoldDB" id="A0A1U9JT37"/>
<dbReference type="EMBL" id="CP017315">
    <property type="protein sequence ID" value="AQS41020.1"/>
    <property type="molecule type" value="Genomic_DNA"/>
</dbReference>
<gene>
    <name evidence="2" type="ORF">BHV28_02980</name>
    <name evidence="3" type="ORF">BHV28_16800</name>
</gene>
<dbReference type="KEGG" id="thd:BHV28_02980"/>
<dbReference type="KEGG" id="thd:BHV28_16800"/>
<dbReference type="EMBL" id="CP017315">
    <property type="protein sequence ID" value="AQS42350.1"/>
    <property type="molecule type" value="Genomic_DNA"/>
</dbReference>
<evidence type="ECO:0000313" key="4">
    <source>
        <dbReference type="Proteomes" id="UP000188912"/>
    </source>
</evidence>